<evidence type="ECO:0000256" key="4">
    <source>
        <dbReference type="ARBA" id="ARBA00013013"/>
    </source>
</evidence>
<comment type="cofactor">
    <cofactor evidence="16">
        <name>Mg(2+)</name>
        <dbReference type="ChEBI" id="CHEBI:18420"/>
    </cofactor>
    <cofactor evidence="16">
        <name>Mn(2+)</name>
        <dbReference type="ChEBI" id="CHEBI:29035"/>
    </cofactor>
    <text evidence="16">Binds 1 Mg(2+) or Mn(2+) ion per subunit.</text>
</comment>
<feature type="binding site" evidence="15">
    <location>
        <position position="349"/>
    </location>
    <ligand>
        <name>NADP(+)</name>
        <dbReference type="ChEBI" id="CHEBI:58349"/>
    </ligand>
</feature>
<evidence type="ECO:0000256" key="18">
    <source>
        <dbReference type="PIRSR" id="PIRSR604439-5"/>
    </source>
</evidence>
<dbReference type="EMBL" id="JALJXV010000001">
    <property type="protein sequence ID" value="MCP1673110.1"/>
    <property type="molecule type" value="Genomic_DNA"/>
</dbReference>
<dbReference type="NCBIfam" id="NF005036">
    <property type="entry name" value="PRK06451.1"/>
    <property type="match status" value="1"/>
</dbReference>
<dbReference type="GO" id="GO:0000287">
    <property type="term" value="F:magnesium ion binding"/>
    <property type="evidence" value="ECO:0007669"/>
    <property type="project" value="InterPro"/>
</dbReference>
<accession>A0AAE3G0F9</accession>
<evidence type="ECO:0000256" key="10">
    <source>
        <dbReference type="ARBA" id="ARBA00023002"/>
    </source>
</evidence>
<dbReference type="GO" id="GO:0004450">
    <property type="term" value="F:isocitrate dehydrogenase (NADP+) activity"/>
    <property type="evidence" value="ECO:0007669"/>
    <property type="project" value="UniProtKB-UniRule"/>
</dbReference>
<evidence type="ECO:0000256" key="1">
    <source>
        <dbReference type="ARBA" id="ARBA00001936"/>
    </source>
</evidence>
<dbReference type="SUPFAM" id="SSF53659">
    <property type="entry name" value="Isocitrate/Isopropylmalate dehydrogenase-like"/>
    <property type="match status" value="1"/>
</dbReference>
<dbReference type="Proteomes" id="UP001205843">
    <property type="component" value="Unassembled WGS sequence"/>
</dbReference>
<keyword evidence="8 16" id="KW-0460">Magnesium</keyword>
<dbReference type="RefSeq" id="WP_253472906.1">
    <property type="nucleotide sequence ID" value="NZ_JALJXV010000001.1"/>
</dbReference>
<evidence type="ECO:0000313" key="22">
    <source>
        <dbReference type="Proteomes" id="UP001205843"/>
    </source>
</evidence>
<feature type="modified residue" description="Phosphoserine" evidence="18">
    <location>
        <position position="112"/>
    </location>
</feature>
<dbReference type="PROSITE" id="PS51371">
    <property type="entry name" value="CBS"/>
    <property type="match status" value="2"/>
</dbReference>
<feature type="domain" description="CBS" evidence="20">
    <location>
        <begin position="463"/>
        <end position="522"/>
    </location>
</feature>
<feature type="binding site" evidence="15">
    <location>
        <position position="103"/>
    </location>
    <ligand>
        <name>NADP(+)</name>
        <dbReference type="ChEBI" id="CHEBI:58349"/>
    </ligand>
</feature>
<dbReference type="InterPro" id="IPR019818">
    <property type="entry name" value="IsoCit/isopropylmalate_DH_CS"/>
</dbReference>
<comment type="similarity">
    <text evidence="2">Belongs to the isocitrate and isopropylmalate dehydrogenases family.</text>
</comment>
<keyword evidence="7" id="KW-0479">Metal-binding</keyword>
<dbReference type="Gene3D" id="3.10.580.10">
    <property type="entry name" value="CBS-domain"/>
    <property type="match status" value="1"/>
</dbReference>
<name>A0AAE3G0F9_9GAMM</name>
<dbReference type="Pfam" id="PF00571">
    <property type="entry name" value="CBS"/>
    <property type="match status" value="2"/>
</dbReference>
<evidence type="ECO:0000256" key="15">
    <source>
        <dbReference type="PIRSR" id="PIRSR604439-2"/>
    </source>
</evidence>
<proteinExistence type="inferred from homology"/>
<keyword evidence="10 21" id="KW-0560">Oxidoreductase</keyword>
<keyword evidence="11 16" id="KW-0464">Manganese</keyword>
<evidence type="ECO:0000256" key="5">
    <source>
        <dbReference type="ARBA" id="ARBA00022435"/>
    </source>
</evidence>
<evidence type="ECO:0000256" key="3">
    <source>
        <dbReference type="ARBA" id="ARBA00011738"/>
    </source>
</evidence>
<evidence type="ECO:0000259" key="20">
    <source>
        <dbReference type="PROSITE" id="PS51371"/>
    </source>
</evidence>
<feature type="site" description="Critical for catalysis" evidence="17">
    <location>
        <position position="159"/>
    </location>
</feature>
<evidence type="ECO:0000256" key="12">
    <source>
        <dbReference type="ARBA" id="ARBA00023554"/>
    </source>
</evidence>
<feature type="binding site" evidence="14">
    <location>
        <position position="114"/>
    </location>
    <ligand>
        <name>D-threo-isocitrate</name>
        <dbReference type="ChEBI" id="CHEBI:15562"/>
    </ligand>
</feature>
<dbReference type="PANTHER" id="PTHR43504:SF1">
    <property type="entry name" value="ISOCITRATE DEHYDROGENASE [NADP]"/>
    <property type="match status" value="1"/>
</dbReference>
<feature type="binding site" evidence="14">
    <location>
        <position position="118"/>
    </location>
    <ligand>
        <name>D-threo-isocitrate</name>
        <dbReference type="ChEBI" id="CHEBI:15562"/>
    </ligand>
</feature>
<dbReference type="PANTHER" id="PTHR43504">
    <property type="entry name" value="ISOCITRATE DEHYDROGENASE [NADP]"/>
    <property type="match status" value="1"/>
</dbReference>
<dbReference type="SMART" id="SM00116">
    <property type="entry name" value="CBS"/>
    <property type="match status" value="2"/>
</dbReference>
<evidence type="ECO:0000256" key="13">
    <source>
        <dbReference type="NCBIfam" id="TIGR00183"/>
    </source>
</evidence>
<feature type="binding site" evidence="16">
    <location>
        <position position="304"/>
    </location>
    <ligand>
        <name>Mg(2+)</name>
        <dbReference type="ChEBI" id="CHEBI:18420"/>
    </ligand>
</feature>
<dbReference type="EC" id="1.1.1.42" evidence="4 13"/>
<comment type="caution">
    <text evidence="21">The sequence shown here is derived from an EMBL/GenBank/DDBJ whole genome shotgun (WGS) entry which is preliminary data.</text>
</comment>
<gene>
    <name evidence="21" type="ORF">J2T57_000202</name>
</gene>
<keyword evidence="6" id="KW-0816">Tricarboxylic acid cycle</keyword>
<reference evidence="21" key="1">
    <citation type="submission" date="2022-03" db="EMBL/GenBank/DDBJ databases">
        <title>Genomic Encyclopedia of Type Strains, Phase III (KMG-III): the genomes of soil and plant-associated and newly described type strains.</title>
        <authorList>
            <person name="Whitman W."/>
        </authorList>
    </citation>
    <scope>NUCLEOTIDE SEQUENCE</scope>
    <source>
        <strain evidence="21">ANL 6-2</strain>
    </source>
</reference>
<protein>
    <recommendedName>
        <fullName evidence="4 13">Isocitrate dehydrogenase (NADP(+))</fullName>
        <ecNumber evidence="4 13">1.1.1.42</ecNumber>
    </recommendedName>
</protein>
<keyword evidence="5" id="KW-0329">Glyoxylate bypass</keyword>
<dbReference type="NCBIfam" id="NF005425">
    <property type="entry name" value="PRK07006.1"/>
    <property type="match status" value="1"/>
</dbReference>
<feature type="binding site" evidence="15">
    <location>
        <position position="388"/>
    </location>
    <ligand>
        <name>NADP(+)</name>
        <dbReference type="ChEBI" id="CHEBI:58349"/>
    </ligand>
</feature>
<feature type="site" description="Critical for catalysis" evidence="17">
    <location>
        <position position="226"/>
    </location>
</feature>
<dbReference type="Pfam" id="PF00180">
    <property type="entry name" value="Iso_dh"/>
    <property type="match status" value="1"/>
</dbReference>
<dbReference type="InterPro" id="IPR000644">
    <property type="entry name" value="CBS_dom"/>
</dbReference>
<comment type="subunit">
    <text evidence="3">Homodimer.</text>
</comment>
<dbReference type="SUPFAM" id="SSF54631">
    <property type="entry name" value="CBS-domain pair"/>
    <property type="match status" value="1"/>
</dbReference>
<evidence type="ECO:0000256" key="14">
    <source>
        <dbReference type="PIRSR" id="PIRSR604439-1"/>
    </source>
</evidence>
<evidence type="ECO:0000256" key="16">
    <source>
        <dbReference type="PIRSR" id="PIRSR604439-3"/>
    </source>
</evidence>
<evidence type="ECO:0000256" key="17">
    <source>
        <dbReference type="PIRSR" id="PIRSR604439-4"/>
    </source>
</evidence>
<keyword evidence="19" id="KW-0129">CBS domain</keyword>
<dbReference type="NCBIfam" id="TIGR00183">
    <property type="entry name" value="prok_nadp_idh"/>
    <property type="match status" value="1"/>
</dbReference>
<feature type="binding site" evidence="15">
    <location>
        <position position="392"/>
    </location>
    <ligand>
        <name>NADP(+)</name>
        <dbReference type="ChEBI" id="CHEBI:58349"/>
    </ligand>
</feature>
<evidence type="ECO:0000313" key="21">
    <source>
        <dbReference type="EMBL" id="MCP1673110.1"/>
    </source>
</evidence>
<feature type="modified residue" description="N6-succinyllysine" evidence="18">
    <location>
        <position position="99"/>
    </location>
</feature>
<keyword evidence="22" id="KW-1185">Reference proteome</keyword>
<dbReference type="SMART" id="SM01329">
    <property type="entry name" value="Iso_dh"/>
    <property type="match status" value="1"/>
</dbReference>
<evidence type="ECO:0000256" key="9">
    <source>
        <dbReference type="ARBA" id="ARBA00022857"/>
    </source>
</evidence>
<dbReference type="InterPro" id="IPR004439">
    <property type="entry name" value="Isocitrate_DH_NADP_dimer_prok"/>
</dbReference>
<comment type="catalytic activity">
    <reaction evidence="12">
        <text>D-threo-isocitrate + NADP(+) = 2-oxoglutarate + CO2 + NADPH</text>
        <dbReference type="Rhea" id="RHEA:19629"/>
        <dbReference type="ChEBI" id="CHEBI:15562"/>
        <dbReference type="ChEBI" id="CHEBI:16526"/>
        <dbReference type="ChEBI" id="CHEBI:16810"/>
        <dbReference type="ChEBI" id="CHEBI:57783"/>
        <dbReference type="ChEBI" id="CHEBI:58349"/>
        <dbReference type="EC" id="1.1.1.42"/>
    </reaction>
</comment>
<evidence type="ECO:0000256" key="19">
    <source>
        <dbReference type="PROSITE-ProRule" id="PRU00703"/>
    </source>
</evidence>
<feature type="binding site" evidence="14">
    <location>
        <position position="128"/>
    </location>
    <ligand>
        <name>D-threo-isocitrate</name>
        <dbReference type="ChEBI" id="CHEBI:15562"/>
    </ligand>
</feature>
<comment type="cofactor">
    <cofactor evidence="1">
        <name>Mn(2+)</name>
        <dbReference type="ChEBI" id="CHEBI:29035"/>
    </cofactor>
</comment>
<evidence type="ECO:0000256" key="2">
    <source>
        <dbReference type="ARBA" id="ARBA00007769"/>
    </source>
</evidence>
<dbReference type="Gene3D" id="3.40.718.10">
    <property type="entry name" value="Isopropylmalate Dehydrogenase"/>
    <property type="match status" value="1"/>
</dbReference>
<feature type="binding site" evidence="15">
    <location>
        <begin position="336"/>
        <end position="342"/>
    </location>
    <ligand>
        <name>NADP(+)</name>
        <dbReference type="ChEBI" id="CHEBI:58349"/>
    </ligand>
</feature>
<dbReference type="GO" id="GO:0051287">
    <property type="term" value="F:NAD binding"/>
    <property type="evidence" value="ECO:0007669"/>
    <property type="project" value="InterPro"/>
</dbReference>
<sequence length="586" mass="64409">MTGHIKYPESGQKITAKDGKLQVPDNPILGYVEGDGIGPDITNASMRIWDAAVEKAYGGKRKIHWAELYMGEKAAGLYDGNYFPEETKNALKDLLVSIKGPLTTPVGGGFRSLNVSLRQDLDLYACVRPVRHYAGVPSPLKKPEDVDVVIFRENTEDVYAGIEYQSGSDENKKLAAFLRNEMGANFFDDAGLGVKPISEFGTKRLVRKAVQYAIANGRESVTLVHKGNIMKFTEGAFRSWGYELAREEFGDHTITEEELYSTYGGKRPDGKVVIKDRIADIIFQMMLLRPNEFDVLATMNLNGDYLSDAVAAEVGGVGIAPGANMSDNVAVFEATHGTAPKYANQDKVNPGSLLFSGVMMLEHIGWQEAADLITAAYQEVVTSKIVTYDFARQIEGAAEVKTSQFANAIIDQINGGLDIAQYRQQRDEAIQQDRKVRELRRVSSPLEEMIASGRIPHTVGDLMNPNPISVPPETTVEDAMHLMRDKGISSVITRPDSAGEWGIMTQRDVISRIVSKNRTPASVRVSEVASKPLVTVPVDMTLHECADKMATTNIRRCAVIDKEQEPIGIISDTDIFASVEQFGLPE</sequence>
<dbReference type="AlphaFoldDB" id="A0AAE3G0F9"/>
<feature type="binding site" evidence="14">
    <location>
        <position position="112"/>
    </location>
    <ligand>
        <name>D-threo-isocitrate</name>
        <dbReference type="ChEBI" id="CHEBI:15562"/>
    </ligand>
</feature>
<dbReference type="GO" id="GO:0006097">
    <property type="term" value="P:glyoxylate cycle"/>
    <property type="evidence" value="ECO:0007669"/>
    <property type="project" value="UniProtKB-KW"/>
</dbReference>
<dbReference type="InterPro" id="IPR024084">
    <property type="entry name" value="IsoPropMal-DH-like_dom"/>
</dbReference>
<dbReference type="InterPro" id="IPR046342">
    <property type="entry name" value="CBS_dom_sf"/>
</dbReference>
<organism evidence="21 22">
    <name type="scientific">Natronocella acetinitrilica</name>
    <dbReference type="NCBI Taxonomy" id="414046"/>
    <lineage>
        <taxon>Bacteria</taxon>
        <taxon>Pseudomonadati</taxon>
        <taxon>Pseudomonadota</taxon>
        <taxon>Gammaproteobacteria</taxon>
        <taxon>Chromatiales</taxon>
        <taxon>Ectothiorhodospiraceae</taxon>
        <taxon>Natronocella</taxon>
    </lineage>
</organism>
<feature type="binding site" evidence="14">
    <location>
        <position position="152"/>
    </location>
    <ligand>
        <name>D-threo-isocitrate</name>
        <dbReference type="ChEBI" id="CHEBI:15562"/>
    </ligand>
</feature>
<dbReference type="PROSITE" id="PS00470">
    <property type="entry name" value="IDH_IMDH"/>
    <property type="match status" value="1"/>
</dbReference>
<dbReference type="GO" id="GO:0006099">
    <property type="term" value="P:tricarboxylic acid cycle"/>
    <property type="evidence" value="ECO:0007669"/>
    <property type="project" value="UniProtKB-UniRule"/>
</dbReference>
<evidence type="ECO:0000256" key="7">
    <source>
        <dbReference type="ARBA" id="ARBA00022723"/>
    </source>
</evidence>
<keyword evidence="9 15" id="KW-0521">NADP</keyword>
<feature type="modified residue" description="N6-acetyllysine" evidence="18">
    <location>
        <position position="141"/>
    </location>
</feature>
<evidence type="ECO:0000256" key="11">
    <source>
        <dbReference type="ARBA" id="ARBA00023211"/>
    </source>
</evidence>
<evidence type="ECO:0000256" key="8">
    <source>
        <dbReference type="ARBA" id="ARBA00022842"/>
    </source>
</evidence>
<evidence type="ECO:0000256" key="6">
    <source>
        <dbReference type="ARBA" id="ARBA00022532"/>
    </source>
</evidence>
<feature type="domain" description="CBS" evidence="20">
    <location>
        <begin position="529"/>
        <end position="586"/>
    </location>
</feature>